<dbReference type="CDD" id="cd22265">
    <property type="entry name" value="UDM1_RNF168"/>
    <property type="match status" value="1"/>
</dbReference>
<feature type="compositionally biased region" description="Basic and acidic residues" evidence="2">
    <location>
        <begin position="254"/>
        <end position="263"/>
    </location>
</feature>
<feature type="compositionally biased region" description="Basic and acidic residues" evidence="2">
    <location>
        <begin position="118"/>
        <end position="133"/>
    </location>
</feature>
<feature type="region of interest" description="Disordered" evidence="2">
    <location>
        <begin position="705"/>
        <end position="777"/>
    </location>
</feature>
<feature type="compositionally biased region" description="Polar residues" evidence="2">
    <location>
        <begin position="705"/>
        <end position="723"/>
    </location>
</feature>
<feature type="region of interest" description="Disordered" evidence="2">
    <location>
        <begin position="29"/>
        <end position="353"/>
    </location>
</feature>
<proteinExistence type="predicted"/>
<feature type="compositionally biased region" description="Basic and acidic residues" evidence="2">
    <location>
        <begin position="3014"/>
        <end position="3024"/>
    </location>
</feature>
<feature type="compositionally biased region" description="Low complexity" evidence="2">
    <location>
        <begin position="1987"/>
        <end position="1997"/>
    </location>
</feature>
<dbReference type="InParanoid" id="A0A672FXR7"/>
<feature type="compositionally biased region" description="Low complexity" evidence="2">
    <location>
        <begin position="176"/>
        <end position="195"/>
    </location>
</feature>
<feature type="compositionally biased region" description="Basic and acidic residues" evidence="2">
    <location>
        <begin position="3070"/>
        <end position="3080"/>
    </location>
</feature>
<feature type="compositionally biased region" description="Low complexity" evidence="2">
    <location>
        <begin position="2385"/>
        <end position="2415"/>
    </location>
</feature>
<evidence type="ECO:0000313" key="4">
    <source>
        <dbReference type="Proteomes" id="UP000472267"/>
    </source>
</evidence>
<reference evidence="3" key="3">
    <citation type="submission" date="2025-09" db="UniProtKB">
        <authorList>
            <consortium name="Ensembl"/>
        </authorList>
    </citation>
    <scope>IDENTIFICATION</scope>
</reference>
<protein>
    <submittedName>
        <fullName evidence="3">Bassoon (presynaptic cytomatrix protein) b</fullName>
    </submittedName>
</protein>
<feature type="region of interest" description="Disordered" evidence="2">
    <location>
        <begin position="369"/>
        <end position="565"/>
    </location>
</feature>
<feature type="compositionally biased region" description="Basic and acidic residues" evidence="2">
    <location>
        <begin position="1888"/>
        <end position="1897"/>
    </location>
</feature>
<dbReference type="OMA" id="HQNSLMR"/>
<dbReference type="PANTHER" id="PTHR14113:SF14">
    <property type="entry name" value="PROTEIN BASSOON"/>
    <property type="match status" value="1"/>
</dbReference>
<feature type="region of interest" description="Disordered" evidence="2">
    <location>
        <begin position="805"/>
        <end position="862"/>
    </location>
</feature>
<dbReference type="GO" id="GO:0048788">
    <property type="term" value="C:cytoskeleton of presynaptic active zone"/>
    <property type="evidence" value="ECO:0007669"/>
    <property type="project" value="TreeGrafter"/>
</dbReference>
<keyword evidence="1" id="KW-0175">Coiled coil</keyword>
<feature type="coiled-coil region" evidence="1">
    <location>
        <begin position="2273"/>
        <end position="2310"/>
    </location>
</feature>
<feature type="compositionally biased region" description="Basic and acidic residues" evidence="2">
    <location>
        <begin position="2881"/>
        <end position="2907"/>
    </location>
</feature>
<feature type="coiled-coil region" evidence="1">
    <location>
        <begin position="1037"/>
        <end position="1071"/>
    </location>
</feature>
<feature type="compositionally biased region" description="Basic and acidic residues" evidence="2">
    <location>
        <begin position="484"/>
        <end position="497"/>
    </location>
</feature>
<dbReference type="PANTHER" id="PTHR14113">
    <property type="entry name" value="PICCOLO/BASSOON"/>
    <property type="match status" value="1"/>
</dbReference>
<feature type="compositionally biased region" description="Low complexity" evidence="2">
    <location>
        <begin position="1252"/>
        <end position="1261"/>
    </location>
</feature>
<feature type="compositionally biased region" description="Polar residues" evidence="2">
    <location>
        <begin position="2207"/>
        <end position="2227"/>
    </location>
</feature>
<dbReference type="GO" id="GO:0098978">
    <property type="term" value="C:glutamatergic synapse"/>
    <property type="evidence" value="ECO:0007669"/>
    <property type="project" value="TreeGrafter"/>
</dbReference>
<dbReference type="GO" id="GO:0035418">
    <property type="term" value="P:protein localization to synapse"/>
    <property type="evidence" value="ECO:0007669"/>
    <property type="project" value="TreeGrafter"/>
</dbReference>
<name>A0A672FXR7_SALFA</name>
<reference evidence="3" key="2">
    <citation type="submission" date="2025-08" db="UniProtKB">
        <authorList>
            <consortium name="Ensembl"/>
        </authorList>
    </citation>
    <scope>IDENTIFICATION</scope>
</reference>
<feature type="region of interest" description="Disordered" evidence="2">
    <location>
        <begin position="2152"/>
        <end position="2247"/>
    </location>
</feature>
<dbReference type="Ensembl" id="ENSSFAT00005011880.1">
    <property type="protein sequence ID" value="ENSSFAP00005011398.1"/>
    <property type="gene ID" value="ENSSFAG00005006363.1"/>
</dbReference>
<feature type="compositionally biased region" description="Low complexity" evidence="2">
    <location>
        <begin position="3025"/>
        <end position="3044"/>
    </location>
</feature>
<feature type="compositionally biased region" description="Basic and acidic residues" evidence="2">
    <location>
        <begin position="147"/>
        <end position="165"/>
    </location>
</feature>
<organism evidence="3 4">
    <name type="scientific">Salarias fasciatus</name>
    <name type="common">Jewelled blenny</name>
    <name type="synonym">Blennius fasciatus</name>
    <dbReference type="NCBI Taxonomy" id="181472"/>
    <lineage>
        <taxon>Eukaryota</taxon>
        <taxon>Metazoa</taxon>
        <taxon>Chordata</taxon>
        <taxon>Craniata</taxon>
        <taxon>Vertebrata</taxon>
        <taxon>Euteleostomi</taxon>
        <taxon>Actinopterygii</taxon>
        <taxon>Neopterygii</taxon>
        <taxon>Teleostei</taxon>
        <taxon>Neoteleostei</taxon>
        <taxon>Acanthomorphata</taxon>
        <taxon>Ovalentaria</taxon>
        <taxon>Blenniimorphae</taxon>
        <taxon>Blenniiformes</taxon>
        <taxon>Blennioidei</taxon>
        <taxon>Blenniidae</taxon>
        <taxon>Salariinae</taxon>
        <taxon>Salarias</taxon>
    </lineage>
</organism>
<feature type="compositionally biased region" description="Polar residues" evidence="2">
    <location>
        <begin position="1998"/>
        <end position="2009"/>
    </location>
</feature>
<feature type="compositionally biased region" description="Basic and acidic residues" evidence="2">
    <location>
        <begin position="378"/>
        <end position="392"/>
    </location>
</feature>
<feature type="compositionally biased region" description="Low complexity" evidence="2">
    <location>
        <begin position="2424"/>
        <end position="2435"/>
    </location>
</feature>
<accession>A0A672FXR7</accession>
<feature type="compositionally biased region" description="Polar residues" evidence="2">
    <location>
        <begin position="805"/>
        <end position="835"/>
    </location>
</feature>
<keyword evidence="4" id="KW-1185">Reference proteome</keyword>
<dbReference type="GO" id="GO:0030424">
    <property type="term" value="C:axon"/>
    <property type="evidence" value="ECO:0007669"/>
    <property type="project" value="TreeGrafter"/>
</dbReference>
<feature type="region of interest" description="Disordered" evidence="2">
    <location>
        <begin position="1882"/>
        <end position="1935"/>
    </location>
</feature>
<dbReference type="GO" id="GO:0098882">
    <property type="term" value="F:structural constituent of presynaptic active zone"/>
    <property type="evidence" value="ECO:0007669"/>
    <property type="project" value="TreeGrafter"/>
</dbReference>
<evidence type="ECO:0000313" key="3">
    <source>
        <dbReference type="Ensembl" id="ENSSFAP00005011398.1"/>
    </source>
</evidence>
<feature type="region of interest" description="Disordered" evidence="2">
    <location>
        <begin position="1217"/>
        <end position="1280"/>
    </location>
</feature>
<reference evidence="3" key="1">
    <citation type="submission" date="2019-06" db="EMBL/GenBank/DDBJ databases">
        <authorList>
            <consortium name="Wellcome Sanger Institute Data Sharing"/>
        </authorList>
    </citation>
    <scope>NUCLEOTIDE SEQUENCE [LARGE SCALE GENOMIC DNA]</scope>
</reference>
<dbReference type="GO" id="GO:0098982">
    <property type="term" value="C:GABA-ergic synapse"/>
    <property type="evidence" value="ECO:0007669"/>
    <property type="project" value="TreeGrafter"/>
</dbReference>
<feature type="compositionally biased region" description="Polar residues" evidence="2">
    <location>
        <begin position="2372"/>
        <end position="2384"/>
    </location>
</feature>
<feature type="compositionally biased region" description="Basic and acidic residues" evidence="2">
    <location>
        <begin position="1906"/>
        <end position="1920"/>
    </location>
</feature>
<feature type="compositionally biased region" description="Low complexity" evidence="2">
    <location>
        <begin position="742"/>
        <end position="755"/>
    </location>
</feature>
<feature type="region of interest" description="Disordered" evidence="2">
    <location>
        <begin position="2372"/>
        <end position="2450"/>
    </location>
</feature>
<feature type="compositionally biased region" description="Low complexity" evidence="2">
    <location>
        <begin position="46"/>
        <end position="60"/>
    </location>
</feature>
<dbReference type="GO" id="GO:1904071">
    <property type="term" value="P:presynaptic active zone assembly"/>
    <property type="evidence" value="ECO:0007669"/>
    <property type="project" value="TreeGrafter"/>
</dbReference>
<feature type="compositionally biased region" description="Basic residues" evidence="2">
    <location>
        <begin position="2936"/>
        <end position="2954"/>
    </location>
</feature>
<feature type="compositionally biased region" description="Basic and acidic residues" evidence="2">
    <location>
        <begin position="1678"/>
        <end position="1687"/>
    </location>
</feature>
<feature type="compositionally biased region" description="Basic and acidic residues" evidence="2">
    <location>
        <begin position="283"/>
        <end position="295"/>
    </location>
</feature>
<feature type="compositionally biased region" description="Acidic residues" evidence="2">
    <location>
        <begin position="470"/>
        <end position="483"/>
    </location>
</feature>
<sequence>MCCVCSFFGKKEWLCLNCQTQRALSGSLGDIPPPVAQPMGSPRLPAPANQQPPQQKMPNQLSGPRASGPQPQQKPACPQVSGPLSSVKQAGPAPQTKGISQASPHTKASARKQPQSQEKNKVGSKALKEDVKASPKKALSETVTSPKDMKIDEDTLKSRHHEDYNKSSTQSLSDTGYSSDGISSSQGEIIGQIQEEGIKLSERGASIPSEITKLESSMKPLLESKHRPHSLSVGQEREYSPEDDAGRDESEDDFSCKLRHDYVEDSSESGLSPLPVRQKKSHKDTTDEDYMRRQIMEMSADEEEMEEYGNQKTKKAPKSSGDLTKERRRLTHPSNSFEEDTKASDGAYKANEEEDVVMAGGLRRFKTIELNNTNSYNREMELSTEHDLREPELEMESLTGSPEERSKGEYSSTLPATTPSYTSGTSPTSVSSMEDDSDSSPSRRARLEEAKQQRKARHRSHGPLLPTIEDSSEEDELREEEELLREQEQMRDLEQQRIRSTARKTKRDKEELRAQRRRERSKTPPSNLSPIEDASPTEELRQAAEMEELHRSSCSEYSPSMDSEAEGFEIIGGKLYKSGNEFNLPTFTSLYSPTEKASAMSPSDKTLKSAEEVYEEMMKKAQLMQKQGQTINQQKGSSQTDGKNLEATTVLTPGSSPTQVGAPISFSTTGSDPRIHAAQHLSKETQNRIMTQSAKIEGVVGVATTKAQSSHTSTARQASTTVPAGNRAGPQRSTQAAPDPGLSSLSSKVFSLFKGPSPPLPSIPGGSTSAAVSHGAQVPQKVVSPRLVRQQSSQDSPVMVITLGSETTSPAKPLTVNSSTSPLSSPTQGSCKTLYSSQPQSVSSPTSPQRQQSLKHSSQMTQHVEKVNIGIGAGTTTGRGSMENISLCKISNIPGTSKVVGQSQTHQGSNVVDLRAPIRSAPIIMTDQGMDLTSLASDTRRYSVGVEQPSGRHTAVQPLIMNLNAQEQPHVSVSTPTTVSVTVAGSMFVSQPKQPVVYGDPLQNRVDLGQGVGSAVCLTQTKPPITDPSIPKIDACLENLGIQQQQLQLQQQKLLQQQQLLEQQLQQHQQQSSFARYNLANQVQPLLIKKDLVVSQTSSAQPAVTASAIPRVSPLGPPSVSGALVTNVPHEMYSGVALELKNKPTVVNLSTGKQHVMMVQLDESNTAQSGTVTQLVKQEEPPPPPQVLDLTGQIKPENQVACCDVVYKLPFAGSCSGSLTQKPSPVSSDKNPTTETSQTTYPPHPPHYNVSQQQHQPQVTQGMTEEHKPYQSPVVPSGKIQPSMSDTNLPSMTEAGHYPSSVQGGLAVDLSSMNQAYDAGYLGMGAQYGSYTDLRHQGDFTGPSLPLRRYGSMSNISSDFAYSSRDLTSSQDSNLAQYSATTAREISRMCAALNSVDQFSRYANNPELSPYGVGRGGPLARLNLQQSLASIRANLLYGPDGRPTANGQTLTNLINARQASLRALYPGAMRGGDGMIYSTINTPIASTLPITTQPASVLHPMPRGIYRPYPTGVTAVPLASLTRLPQITPRMPLSTQGPYSYPPPNQYPPSVTPMGIMPAVSSTQQETPVYLGKPLTTVAGQAAVTIPSTQPTPHLGTQNVPASGMQSTTGQQIDHIQLTSQSITSLPQGQTPTVLPAQAQIQPQQLQSQPLALPQSQSQAAPHGTVPAPNTKLSSPSEVHKGKEDERLNQQQEHVLQLERERVELEKLRQLRLHEELERDRMELQRHREKEQLLVQREIQELQTIKQQVLQQQQAERETQLIMQREQLAQQRMQLEQIQSLQQQLQQQLEEQKRQKTAAVEAAAAAAAAEAAAASAAAAAAATSAQGAMQGVVVGGGHSQGFIICDQTGRVIQQDGQSVQFWQDGQVVQAVVAARPIQSSASEMSLRTTDKQVDSKMMKKQNSMPRLRDGSEDDSVKRIADSCVQTDDEDGEERFMNRRRRTRRIADCSVQTDEEDQGEWDQQPVRRRRLRVSKHSESSGEAKSDGSSKVASSSIAIQTTNDSSCQTESDQLGRVSPAIHITMAETSKVDLLHYIAAPERTHKGESLACQTEPESHSQGVVAPQLSVPTTISPYSTSLHIVGANTVDPTSPRLQGVAKFERRKPDPLEIGYQQQNESPSRQPPKSPQVLYSPVSPLSPHRMLETTFASQEKLNKAHVTPQQKAFTTESPQRHQTLPRPIKSVQRSMSDPKPLSPTSEDPAKNRFSPYHQQALSNSQMASLQQQQNSLMRKVKRTLPSPPPEETPLPIVTPAQMYSSPGMPQRVLPRPAQGVTKAGLLSELKAVEQESSKLRKQQAELEEEEKEIDAKLRYLELGITQRKETMVKERERRELAYLRCMGDARDYMSDSELNNLRMAAASGTFDANGLLTRPSTAPLSQFTNDLNATPQYPSTSSYMSYPYPQSQPSTQQPSSAYQQIGFQPPQYPSSSAPQPGTFQPHPPPGPGYQNQGSYSSRMYAQSSYQTDMSMQQHGHQGFHTPAQPMPGQSLPYPTHSSYQPGLSYQTQAEILTVHQRPRQTSLADLEQKLPTNYEVISNPAVSVATSAPDTSFGSAYSNAYGQYRAPEPGLTHSVDSPTSAYASDGLYTSNLEQNIPRNYVMIDDISELTKDNAGQPTDALGHPVGGRYRSENGSARGSAYGRPEDESVDAYGRPTGSAGYQSTVDSRTSTTVSGSSSYYYDDYKHSSRSSSGGHKVTSKNLAPAVVSSKRSKHRKQGMEQKISKFSPIEEARDVESDLASYTMTTSTGGTCTVVSRSKKLPDDGSYGMKKNAYDQQKYYGTSREGLEEEDRMYNSGRSRSTGYGMDKISSRDGTGHRSKSYERDAMERSQRSSRSGRPPMRNQNSEEESPLSPVGKPVGMGRGTGIPEAHDVRNQYGSSHSLPDVQDHHKKDLPRSHVYKPDDPYLVDDMHCAVSDSEAYHLGQEETDWFEKPREARSDRSRHHGSGGHSSTGRRSKHTYHDYDEPPEEYGQQDEYNQQRHSSSASREHRHHGSSSGRHSSSRHSSEDPRSSRSSRTHPKDPSGRSDGRGSSSAQRRSGADSRSAQGSPRNSGDFSRDSPGHHHGTGGRSQRPQGDRATSRRQDPSAPGSKQQSQQPPQSHSGQPRSGSQGQSGRHPGSEPVDSSKAAPVGIGSKPGGIGSAAAGQAPAEGENVLTKILQGGAAEQAGKLGDALSGLGKKFTSFW</sequence>
<feature type="compositionally biased region" description="Basic and acidic residues" evidence="2">
    <location>
        <begin position="1974"/>
        <end position="1986"/>
    </location>
</feature>
<feature type="compositionally biased region" description="Low complexity" evidence="2">
    <location>
        <begin position="415"/>
        <end position="432"/>
    </location>
</feature>
<dbReference type="InterPro" id="IPR052098">
    <property type="entry name" value="Presynaptic_Scaffold_Bsn/Pclo"/>
</dbReference>
<dbReference type="Proteomes" id="UP000472267">
    <property type="component" value="Chromosome 5"/>
</dbReference>
<feature type="compositionally biased region" description="Basic and acidic residues" evidence="2">
    <location>
        <begin position="538"/>
        <end position="553"/>
    </location>
</feature>
<feature type="compositionally biased region" description="Low complexity" evidence="2">
    <location>
        <begin position="2658"/>
        <end position="2676"/>
    </location>
</feature>
<feature type="compositionally biased region" description="Basic and acidic residues" evidence="2">
    <location>
        <begin position="2925"/>
        <end position="2935"/>
    </location>
</feature>
<feature type="region of interest" description="Disordered" evidence="2">
    <location>
        <begin position="1949"/>
        <end position="2009"/>
    </location>
</feature>
<feature type="compositionally biased region" description="Polar residues" evidence="2">
    <location>
        <begin position="1217"/>
        <end position="1241"/>
    </location>
</feature>
<evidence type="ECO:0000256" key="1">
    <source>
        <dbReference type="SAM" id="Coils"/>
    </source>
</evidence>
<evidence type="ECO:0000256" key="2">
    <source>
        <dbReference type="SAM" id="MobiDB-lite"/>
    </source>
</evidence>
<feature type="compositionally biased region" description="Basic and acidic residues" evidence="2">
    <location>
        <begin position="2804"/>
        <end position="2826"/>
    </location>
</feature>
<feature type="compositionally biased region" description="Polar residues" evidence="2">
    <location>
        <begin position="2158"/>
        <end position="2173"/>
    </location>
</feature>
<feature type="compositionally biased region" description="Polar residues" evidence="2">
    <location>
        <begin position="166"/>
        <end position="175"/>
    </location>
</feature>
<feature type="compositionally biased region" description="Low complexity" evidence="2">
    <location>
        <begin position="836"/>
        <end position="852"/>
    </location>
</feature>
<feature type="region of interest" description="Disordered" evidence="2">
    <location>
        <begin position="1587"/>
        <end position="1610"/>
    </location>
</feature>
<feature type="region of interest" description="Disordered" evidence="2">
    <location>
        <begin position="2775"/>
        <end position="3145"/>
    </location>
</feature>
<feature type="compositionally biased region" description="Low complexity" evidence="2">
    <location>
        <begin position="1642"/>
        <end position="1662"/>
    </location>
</feature>
<feature type="compositionally biased region" description="Low complexity" evidence="2">
    <location>
        <begin position="3081"/>
        <end position="3112"/>
    </location>
</feature>
<feature type="region of interest" description="Disordered" evidence="2">
    <location>
        <begin position="2110"/>
        <end position="2136"/>
    </location>
</feature>
<feature type="region of interest" description="Disordered" evidence="2">
    <location>
        <begin position="2606"/>
        <end position="2716"/>
    </location>
</feature>
<feature type="compositionally biased region" description="Acidic residues" evidence="2">
    <location>
        <begin position="241"/>
        <end position="253"/>
    </location>
</feature>
<feature type="compositionally biased region" description="Polar residues" evidence="2">
    <location>
        <begin position="97"/>
        <end position="117"/>
    </location>
</feature>
<feature type="region of interest" description="Disordered" evidence="2">
    <location>
        <begin position="1642"/>
        <end position="1687"/>
    </location>
</feature>